<dbReference type="SUPFAM" id="SSF50249">
    <property type="entry name" value="Nucleic acid-binding proteins"/>
    <property type="match status" value="1"/>
</dbReference>
<name>A0A0T7FDC9_NEOGA</name>
<evidence type="ECO:0000259" key="2">
    <source>
        <dbReference type="Pfam" id="PF04679"/>
    </source>
</evidence>
<evidence type="ECO:0000313" key="4">
    <source>
        <dbReference type="Proteomes" id="UP000046176"/>
    </source>
</evidence>
<feature type="domain" description="DNA ligase ATP-dependent C-terminal" evidence="2">
    <location>
        <begin position="119"/>
        <end position="153"/>
    </location>
</feature>
<dbReference type="EMBL" id="CCRH01000004">
    <property type="protein sequence ID" value="CDZ33042.1"/>
    <property type="molecule type" value="Genomic_DNA"/>
</dbReference>
<reference evidence="3 4" key="1">
    <citation type="submission" date="2014-08" db="EMBL/GenBank/DDBJ databases">
        <authorList>
            <person name="Chen Y.-H."/>
        </authorList>
    </citation>
    <scope>NUCLEOTIDE SEQUENCE [LARGE SCALE GENOMIC DNA]</scope>
</reference>
<accession>A0A0T7FDC9</accession>
<dbReference type="Pfam" id="PF04679">
    <property type="entry name" value="DNA_ligase_A_C"/>
    <property type="match status" value="1"/>
</dbReference>
<dbReference type="GO" id="GO:0006281">
    <property type="term" value="P:DNA repair"/>
    <property type="evidence" value="ECO:0007669"/>
    <property type="project" value="InterPro"/>
</dbReference>
<dbReference type="InterPro" id="IPR012340">
    <property type="entry name" value="NA-bd_OB-fold"/>
</dbReference>
<dbReference type="Gene3D" id="2.40.50.140">
    <property type="entry name" value="Nucleic acid-binding proteins"/>
    <property type="match status" value="1"/>
</dbReference>
<dbReference type="GO" id="GO:0003910">
    <property type="term" value="F:DNA ligase (ATP) activity"/>
    <property type="evidence" value="ECO:0007669"/>
    <property type="project" value="UniProtKB-EC"/>
</dbReference>
<gene>
    <name evidence="3" type="ORF">NGAL_HAMBI1145_16230</name>
</gene>
<dbReference type="AlphaFoldDB" id="A0A0T7FDC9"/>
<evidence type="ECO:0000313" key="3">
    <source>
        <dbReference type="EMBL" id="CDZ33042.1"/>
    </source>
</evidence>
<dbReference type="InterPro" id="IPR012309">
    <property type="entry name" value="DNA_ligase_ATP-dep_C"/>
</dbReference>
<organism evidence="3 4">
    <name type="scientific">Neorhizobium galegae bv. officinalis</name>
    <dbReference type="NCBI Taxonomy" id="323656"/>
    <lineage>
        <taxon>Bacteria</taxon>
        <taxon>Pseudomonadati</taxon>
        <taxon>Pseudomonadota</taxon>
        <taxon>Alphaproteobacteria</taxon>
        <taxon>Hyphomicrobiales</taxon>
        <taxon>Rhizobiaceae</taxon>
        <taxon>Rhizobium/Agrobacterium group</taxon>
        <taxon>Neorhizobium</taxon>
    </lineage>
</organism>
<proteinExistence type="predicted"/>
<dbReference type="EC" id="6.5.1.1" evidence="1"/>
<dbReference type="Proteomes" id="UP000046176">
    <property type="component" value="Unassembled WGS sequence"/>
</dbReference>
<dbReference type="GO" id="GO:0006310">
    <property type="term" value="P:DNA recombination"/>
    <property type="evidence" value="ECO:0007669"/>
    <property type="project" value="InterPro"/>
</dbReference>
<sequence>MLAAKKFSPPTLTVNTATRHWLLRKRFPWPSSKARRRRSTEEMLAPVPTAQFLTQSLFWLGWKVSSAVLFDEPAAGRAVSVWLQIRRPCRDRLPARRRPIAEEAARQAHEAVVGEGAGKKLELTAPALVAEIEYRAWTNDERLRHPSFKGLRDPDDISDVHRLWDQVAARVPATRTVTSFPVWRIDFSSG</sequence>
<protein>
    <recommendedName>
        <fullName evidence="1">DNA ligase (ATP)</fullName>
        <ecNumber evidence="1">6.5.1.1</ecNumber>
    </recommendedName>
</protein>
<evidence type="ECO:0000256" key="1">
    <source>
        <dbReference type="ARBA" id="ARBA00012727"/>
    </source>
</evidence>